<dbReference type="VEuPathDB" id="PlasmoDB:PVW1_130032400"/>
<dbReference type="Pfam" id="PF13637">
    <property type="entry name" value="Ank_4"/>
    <property type="match status" value="1"/>
</dbReference>
<dbReference type="PROSITE" id="PS50297">
    <property type="entry name" value="ANK_REP_REGION"/>
    <property type="match status" value="3"/>
</dbReference>
<feature type="compositionally biased region" description="Basic and acidic residues" evidence="4">
    <location>
        <begin position="30"/>
        <end position="44"/>
    </location>
</feature>
<dbReference type="VEuPathDB" id="PlasmoDB:PVP01_1325900"/>
<keyword evidence="2 3" id="KW-0040">ANK repeat</keyword>
<evidence type="ECO:0000313" key="5">
    <source>
        <dbReference type="EMBL" id="SCO69364.1"/>
    </source>
</evidence>
<dbReference type="InterPro" id="IPR036770">
    <property type="entry name" value="Ankyrin_rpt-contain_sf"/>
</dbReference>
<evidence type="ECO:0000313" key="7">
    <source>
        <dbReference type="Proteomes" id="UP000196402"/>
    </source>
</evidence>
<dbReference type="Gene3D" id="1.25.40.20">
    <property type="entry name" value="Ankyrin repeat-containing domain"/>
    <property type="match status" value="2"/>
</dbReference>
<feature type="repeat" description="ANK" evidence="3">
    <location>
        <begin position="486"/>
        <end position="518"/>
    </location>
</feature>
<evidence type="ECO:0000313" key="6">
    <source>
        <dbReference type="EMBL" id="SCO74840.1"/>
    </source>
</evidence>
<dbReference type="SUPFAM" id="SSF48403">
    <property type="entry name" value="Ankyrin repeat"/>
    <property type="match status" value="1"/>
</dbReference>
<dbReference type="EMBL" id="LT615268">
    <property type="protein sequence ID" value="SCO74840.1"/>
    <property type="molecule type" value="Genomic_DNA"/>
</dbReference>
<feature type="repeat" description="ANK" evidence="3">
    <location>
        <begin position="623"/>
        <end position="651"/>
    </location>
</feature>
<feature type="compositionally biased region" description="Basic and acidic residues" evidence="4">
    <location>
        <begin position="185"/>
        <end position="215"/>
    </location>
</feature>
<evidence type="ECO:0000256" key="2">
    <source>
        <dbReference type="ARBA" id="ARBA00023043"/>
    </source>
</evidence>
<accession>A0A1G4HIM5</accession>
<reference evidence="7 8" key="1">
    <citation type="submission" date="2016-07" db="EMBL/GenBank/DDBJ databases">
        <authorList>
            <consortium name="Pathogen Informatics"/>
        </authorList>
    </citation>
    <scope>NUCLEOTIDE SEQUENCE [LARGE SCALE GENOMIC DNA]</scope>
</reference>
<dbReference type="VEuPathDB" id="PlasmoDB:PVX_085325"/>
<feature type="region of interest" description="Disordered" evidence="4">
    <location>
        <begin position="175"/>
        <end position="333"/>
    </location>
</feature>
<gene>
    <name evidence="6" type="ORF">PVC01_130032600</name>
    <name evidence="5" type="ORF">PVT01_130030700</name>
</gene>
<feature type="repeat" description="ANK" evidence="3">
    <location>
        <begin position="417"/>
        <end position="449"/>
    </location>
</feature>
<dbReference type="EMBL" id="LT615251">
    <property type="protein sequence ID" value="SCO69364.1"/>
    <property type="molecule type" value="Genomic_DNA"/>
</dbReference>
<dbReference type="VEuPathDB" id="PlasmoDB:PVPAM_130040900"/>
<name>A0A1G4HIM5_PLAVI</name>
<sequence length="708" mass="78316">MKLLLCRHRGGGSAEGDAPPMGGSTTAIGEKGEESTPPEERTSREATQSSPRHHPVEGGKVCFSHCEDTPPRAAPPVCSHQRETNKRSCLTEGDPLRSSADLPAGGGKGPLVPTRDHRQVGNPPDRVMNRVRSELGRRKKGENIFTRVDDALLRRLKRSACRFVKEVNRTCRCVRRSGAGGGGIGRDDQREEKPPPRKEDGVAKRRGILRGERSSRRGSPKKGGLRVQWADGKKEVEEGEEGKAAKEGEEGEEAKEGCFLEGGSSGLERGGGRHGNPDGAPDCAQLRTDDGEEKVKEASPQGRSARSGEETVEGLPNRFGGGAPPQQGNLEALPHESYSGERTYSEVDAYVDTFRETLGDDLADDLTDHMADRFTDHLSDDITDLQPIHLATKEGNLALVKKMLQAGTYINSKTKTRQFTPLHLSASRGDIDAVRFLIENDADVNALSCDNETPLWCASISNHLNVCKYFLSHGALPNLTLGRKRYYDSPLHAASMMGNYEIAKLLIENGADVSCLDSNQLEPVHYASFEGHKGIVKLLIWQQIRKAVEIKMKEILRAMHKYGVYSKTLEQFYYLKCKSFYKKRITSKTLCCAITSGKDKTVNLILRRGADPNYFDMRLQLFPIHAASITGNLKIFKNLVKRGANIYAKTGCNNAPIDLTESVEIKQFILEHSRRINLRNAWLVRRRKAAHVLARLSPDAFYHVCGFL</sequence>
<feature type="repeat" description="ANK" evidence="3">
    <location>
        <begin position="383"/>
        <end position="415"/>
    </location>
</feature>
<evidence type="ECO:0000313" key="8">
    <source>
        <dbReference type="Proteomes" id="UP000305196"/>
    </source>
</evidence>
<proteinExistence type="predicted"/>
<dbReference type="PROSITE" id="PS50088">
    <property type="entry name" value="ANK_REPEAT"/>
    <property type="match status" value="4"/>
</dbReference>
<dbReference type="PANTHER" id="PTHR24171:SF9">
    <property type="entry name" value="ANKYRIN REPEAT DOMAIN-CONTAINING PROTEIN 39"/>
    <property type="match status" value="1"/>
</dbReference>
<dbReference type="AlphaFoldDB" id="A0A1G4HIM5"/>
<evidence type="ECO:0000256" key="1">
    <source>
        <dbReference type="ARBA" id="ARBA00022737"/>
    </source>
</evidence>
<dbReference type="Proteomes" id="UP000196402">
    <property type="component" value="Chromosome 13"/>
</dbReference>
<dbReference type="SMART" id="SM00248">
    <property type="entry name" value="ANK"/>
    <property type="match status" value="7"/>
</dbReference>
<protein>
    <submittedName>
        <fullName evidence="6">Ankyrin, putative</fullName>
    </submittedName>
</protein>
<evidence type="ECO:0000256" key="3">
    <source>
        <dbReference type="PROSITE-ProRule" id="PRU00023"/>
    </source>
</evidence>
<organism evidence="6 8">
    <name type="scientific">Plasmodium vivax</name>
    <name type="common">malaria parasite P. vivax</name>
    <dbReference type="NCBI Taxonomy" id="5855"/>
    <lineage>
        <taxon>Eukaryota</taxon>
        <taxon>Sar</taxon>
        <taxon>Alveolata</taxon>
        <taxon>Apicomplexa</taxon>
        <taxon>Aconoidasida</taxon>
        <taxon>Haemosporida</taxon>
        <taxon>Plasmodiidae</taxon>
        <taxon>Plasmodium</taxon>
        <taxon>Plasmodium (Plasmodium)</taxon>
    </lineage>
</organism>
<feature type="compositionally biased region" description="Basic and acidic residues" evidence="4">
    <location>
        <begin position="231"/>
        <end position="258"/>
    </location>
</feature>
<dbReference type="Pfam" id="PF12796">
    <property type="entry name" value="Ank_2"/>
    <property type="match status" value="1"/>
</dbReference>
<feature type="compositionally biased region" description="Basic residues" evidence="4">
    <location>
        <begin position="1"/>
        <end position="10"/>
    </location>
</feature>
<feature type="region of interest" description="Disordered" evidence="4">
    <location>
        <begin position="1"/>
        <end position="126"/>
    </location>
</feature>
<feature type="compositionally biased region" description="Basic and acidic residues" evidence="4">
    <location>
        <begin position="287"/>
        <end position="297"/>
    </location>
</feature>
<dbReference type="Pfam" id="PF00023">
    <property type="entry name" value="Ank"/>
    <property type="match status" value="1"/>
</dbReference>
<dbReference type="Proteomes" id="UP000305196">
    <property type="component" value="Chromosome 13"/>
</dbReference>
<keyword evidence="1" id="KW-0677">Repeat</keyword>
<dbReference type="PANTHER" id="PTHR24171">
    <property type="entry name" value="ANKYRIN REPEAT DOMAIN-CONTAINING PROTEIN 39-RELATED"/>
    <property type="match status" value="1"/>
</dbReference>
<evidence type="ECO:0000256" key="4">
    <source>
        <dbReference type="SAM" id="MobiDB-lite"/>
    </source>
</evidence>
<dbReference type="InterPro" id="IPR002110">
    <property type="entry name" value="Ankyrin_rpt"/>
</dbReference>
<dbReference type="eggNOG" id="KOG4177">
    <property type="taxonomic scope" value="Eukaryota"/>
</dbReference>